<dbReference type="RefSeq" id="WP_143020789.1">
    <property type="nucleotide sequence ID" value="NZ_FNCG01000008.1"/>
</dbReference>
<dbReference type="STRING" id="551996.SAMN05192573_108133"/>
<sequence>MKRITLKLYSFNELDRDAKQKALTTYRDLNVNFDWWDDEFEDFIELCSYIGIAVIKDKIKFRGFYSQGDGSGFSAKVDMPKLITAIENQTWKDYAPMQEFPFTAPGINRRVLPLLAKNILPNEPQIISRSQQYGVVVDLGVYVINENGREHDNVFEELDKLEEWLRKIAEVLNRYLYTTLEKQYEFLCSDTAIKESILNNDYLFTADGRSANYLEQLTKRKPINLKNHDH</sequence>
<accession>A0A1G8B873</accession>
<dbReference type="Proteomes" id="UP000199705">
    <property type="component" value="Unassembled WGS sequence"/>
</dbReference>
<protein>
    <submittedName>
        <fullName evidence="1">Uncharacterized protein</fullName>
    </submittedName>
</protein>
<dbReference type="AlphaFoldDB" id="A0A1G8B873"/>
<keyword evidence="2" id="KW-1185">Reference proteome</keyword>
<organism evidence="1 2">
    <name type="scientific">Mucilaginibacter gossypii</name>
    <dbReference type="NCBI Taxonomy" id="551996"/>
    <lineage>
        <taxon>Bacteria</taxon>
        <taxon>Pseudomonadati</taxon>
        <taxon>Bacteroidota</taxon>
        <taxon>Sphingobacteriia</taxon>
        <taxon>Sphingobacteriales</taxon>
        <taxon>Sphingobacteriaceae</taxon>
        <taxon>Mucilaginibacter</taxon>
    </lineage>
</organism>
<name>A0A1G8B873_9SPHI</name>
<evidence type="ECO:0000313" key="1">
    <source>
        <dbReference type="EMBL" id="SDH29396.1"/>
    </source>
</evidence>
<gene>
    <name evidence="1" type="ORF">SAMN05192573_108133</name>
</gene>
<evidence type="ECO:0000313" key="2">
    <source>
        <dbReference type="Proteomes" id="UP000199705"/>
    </source>
</evidence>
<dbReference type="EMBL" id="FNCG01000008">
    <property type="protein sequence ID" value="SDH29396.1"/>
    <property type="molecule type" value="Genomic_DNA"/>
</dbReference>
<reference evidence="2" key="1">
    <citation type="submission" date="2016-10" db="EMBL/GenBank/DDBJ databases">
        <authorList>
            <person name="Varghese N."/>
            <person name="Submissions S."/>
        </authorList>
    </citation>
    <scope>NUCLEOTIDE SEQUENCE [LARGE SCALE GENOMIC DNA]</scope>
    <source>
        <strain evidence="2">Gh-67</strain>
    </source>
</reference>
<proteinExistence type="predicted"/>